<proteinExistence type="inferred from homology"/>
<name>A0ABT4D7U2_9CLOT</name>
<evidence type="ECO:0000256" key="3">
    <source>
        <dbReference type="ARBA" id="ARBA00023118"/>
    </source>
</evidence>
<organism evidence="5 6">
    <name type="scientific">Clostridium brassicae</name>
    <dbReference type="NCBI Taxonomy" id="2999072"/>
    <lineage>
        <taxon>Bacteria</taxon>
        <taxon>Bacillati</taxon>
        <taxon>Bacillota</taxon>
        <taxon>Clostridia</taxon>
        <taxon>Eubacteriales</taxon>
        <taxon>Clostridiaceae</taxon>
        <taxon>Clostridium</taxon>
    </lineage>
</organism>
<evidence type="ECO:0000313" key="6">
    <source>
        <dbReference type="Proteomes" id="UP001144612"/>
    </source>
</evidence>
<evidence type="ECO:0000256" key="1">
    <source>
        <dbReference type="ARBA" id="ARBA00005937"/>
    </source>
</evidence>
<dbReference type="PANTHER" id="PTHR36984">
    <property type="entry name" value="CRISPR-ASSOCIATED ENDORIBONUCLEASE CAS6 1"/>
    <property type="match status" value="1"/>
</dbReference>
<evidence type="ECO:0000256" key="2">
    <source>
        <dbReference type="ARBA" id="ARBA00022884"/>
    </source>
</evidence>
<evidence type="ECO:0000259" key="4">
    <source>
        <dbReference type="Pfam" id="PF01881"/>
    </source>
</evidence>
<keyword evidence="6" id="KW-1185">Reference proteome</keyword>
<comment type="caution">
    <text evidence="5">The sequence shown here is derived from an EMBL/GenBank/DDBJ whole genome shotgun (WGS) entry which is preliminary data.</text>
</comment>
<keyword evidence="2" id="KW-0694">RNA-binding</keyword>
<evidence type="ECO:0000313" key="5">
    <source>
        <dbReference type="EMBL" id="MCY6958372.1"/>
    </source>
</evidence>
<reference evidence="5" key="1">
    <citation type="submission" date="2022-12" db="EMBL/GenBank/DDBJ databases">
        <title>Clostridium sp. nov., isolated from industrial wastewater.</title>
        <authorList>
            <person name="Jiayan W."/>
        </authorList>
    </citation>
    <scope>NUCLEOTIDE SEQUENCE</scope>
    <source>
        <strain evidence="5">ZC22-4</strain>
    </source>
</reference>
<comment type="similarity">
    <text evidence="1">Belongs to the CRISPR-associated protein Cas6/Cse3/CasE family.</text>
</comment>
<feature type="domain" description="CRISPR associated protein Cas6 C-terminal" evidence="4">
    <location>
        <begin position="116"/>
        <end position="224"/>
    </location>
</feature>
<sequence length="229" mass="26810">MNFVELTVTVMLKRNIFFADSGYIIGKNINKAMLLDKDLKELHPKKEYKHYVFNSFYPLEKDKIYKSDKLYIFKIRGLNFEFMEKIKICLQRLESNDFKVISVAASQVKQRHINELYTVTPVIITIDNKPWLQGEDLEIFKNRVEANLEKKYKDFFNEDINIQGRFIKRLKFKNRMPMYFNYKGIKLLANKVSIEVQDDEEAQKIAFMAMAVGVGEKNSAIGAGFCSGK</sequence>
<dbReference type="InterPro" id="IPR049435">
    <property type="entry name" value="Cas_Cas6_C"/>
</dbReference>
<dbReference type="NCBIfam" id="TIGR01877">
    <property type="entry name" value="cas_cas6"/>
    <property type="match status" value="1"/>
</dbReference>
<accession>A0ABT4D7U2</accession>
<keyword evidence="3" id="KW-0051">Antiviral defense</keyword>
<dbReference type="Pfam" id="PF01881">
    <property type="entry name" value="Cas_Cas6_C"/>
    <property type="match status" value="1"/>
</dbReference>
<dbReference type="PANTHER" id="PTHR36984:SF1">
    <property type="entry name" value="CRISPR-ASSOCIATED ENDORIBONUCLEASE CAS6 1"/>
    <property type="match status" value="1"/>
</dbReference>
<dbReference type="Proteomes" id="UP001144612">
    <property type="component" value="Unassembled WGS sequence"/>
</dbReference>
<dbReference type="Gene3D" id="3.30.70.1900">
    <property type="match status" value="1"/>
</dbReference>
<protein>
    <submittedName>
        <fullName evidence="5">CRISPR-associated endoribonuclease Cas6</fullName>
    </submittedName>
</protein>
<dbReference type="EMBL" id="JAPQFJ010000005">
    <property type="protein sequence ID" value="MCY6958372.1"/>
    <property type="molecule type" value="Genomic_DNA"/>
</dbReference>
<gene>
    <name evidence="5" type="primary">cas6</name>
    <name evidence="5" type="ORF">OW729_07125</name>
</gene>
<dbReference type="InterPro" id="IPR010156">
    <property type="entry name" value="CRISPR-assoc_prot_Cas6"/>
</dbReference>
<dbReference type="RefSeq" id="WP_268060785.1">
    <property type="nucleotide sequence ID" value="NZ_JAPQFJ010000005.1"/>
</dbReference>